<evidence type="ECO:0000256" key="1">
    <source>
        <dbReference type="SAM" id="MobiDB-lite"/>
    </source>
</evidence>
<accession>A0AAE0F423</accession>
<protein>
    <submittedName>
        <fullName evidence="2">Uncharacterized protein</fullName>
    </submittedName>
</protein>
<comment type="caution">
    <text evidence="2">The sequence shown here is derived from an EMBL/GenBank/DDBJ whole genome shotgun (WGS) entry which is preliminary data.</text>
</comment>
<proteinExistence type="predicted"/>
<dbReference type="Proteomes" id="UP001190700">
    <property type="component" value="Unassembled WGS sequence"/>
</dbReference>
<keyword evidence="3" id="KW-1185">Reference proteome</keyword>
<sequence length="96" mass="10038">MSHPLARCDAMFGRSRVRRSDVATTTKNNRGAAQSDSEVSVSIHDPVSSLLVCANIACLRPLPQTITLGKGVHAVQNFCEAPAVHLVPGAATAGVM</sequence>
<evidence type="ECO:0000313" key="2">
    <source>
        <dbReference type="EMBL" id="KAK3250719.1"/>
    </source>
</evidence>
<dbReference type="EMBL" id="LGRX02026534">
    <property type="protein sequence ID" value="KAK3250719.1"/>
    <property type="molecule type" value="Genomic_DNA"/>
</dbReference>
<reference evidence="2 3" key="1">
    <citation type="journal article" date="2015" name="Genome Biol. Evol.">
        <title>Comparative Genomics of a Bacterivorous Green Alga Reveals Evolutionary Causalities and Consequences of Phago-Mixotrophic Mode of Nutrition.</title>
        <authorList>
            <person name="Burns J.A."/>
            <person name="Paasch A."/>
            <person name="Narechania A."/>
            <person name="Kim E."/>
        </authorList>
    </citation>
    <scope>NUCLEOTIDE SEQUENCE [LARGE SCALE GENOMIC DNA]</scope>
    <source>
        <strain evidence="2 3">PLY_AMNH</strain>
    </source>
</reference>
<organism evidence="2 3">
    <name type="scientific">Cymbomonas tetramitiformis</name>
    <dbReference type="NCBI Taxonomy" id="36881"/>
    <lineage>
        <taxon>Eukaryota</taxon>
        <taxon>Viridiplantae</taxon>
        <taxon>Chlorophyta</taxon>
        <taxon>Pyramimonadophyceae</taxon>
        <taxon>Pyramimonadales</taxon>
        <taxon>Pyramimonadaceae</taxon>
        <taxon>Cymbomonas</taxon>
    </lineage>
</organism>
<name>A0AAE0F423_9CHLO</name>
<gene>
    <name evidence="2" type="ORF">CYMTET_39916</name>
</gene>
<feature type="region of interest" description="Disordered" evidence="1">
    <location>
        <begin position="18"/>
        <end position="38"/>
    </location>
</feature>
<dbReference type="AlphaFoldDB" id="A0AAE0F423"/>
<evidence type="ECO:0000313" key="3">
    <source>
        <dbReference type="Proteomes" id="UP001190700"/>
    </source>
</evidence>
<feature type="compositionally biased region" description="Polar residues" evidence="1">
    <location>
        <begin position="22"/>
        <end position="38"/>
    </location>
</feature>